<feature type="chain" id="PRO_5041313702" description="aECM cysteine-cradle domain-containing protein" evidence="2">
    <location>
        <begin position="24"/>
        <end position="235"/>
    </location>
</feature>
<sequence length="235" mass="25909">MRPLFFLLLVSLSVLLLTRESAASRALQGYKQRIAALREAVNAREASASSASVSKSSKSNPQKTKKYKCVLVEDDDDESVSHEEAKPSAPESPDFDYGLPALEKNNKLWPASNSLPKQSVKSKLPTRTAIPSPSAGNNFDFPKAHVMPQVKALPVVDTLQQPPVVTTVRPNVPTDKNQQPLILSPQHCNQIKYYANMYGVQDVTTWVHKNCAFAKMYLPKATCAEIDILVASCYH</sequence>
<comment type="caution">
    <text evidence="4">The sequence shown here is derived from an EMBL/GenBank/DDBJ whole genome shotgun (WGS) entry which is preliminary data.</text>
</comment>
<dbReference type="EMBL" id="JAUCMV010000004">
    <property type="protein sequence ID" value="KAK0404612.1"/>
    <property type="molecule type" value="Genomic_DNA"/>
</dbReference>
<keyword evidence="2" id="KW-0732">Signal</keyword>
<feature type="compositionally biased region" description="Low complexity" evidence="1">
    <location>
        <begin position="46"/>
        <end position="60"/>
    </location>
</feature>
<evidence type="ECO:0000313" key="5">
    <source>
        <dbReference type="Proteomes" id="UP001175271"/>
    </source>
</evidence>
<dbReference type="InterPro" id="IPR055352">
    <property type="entry name" value="CCD_aECM"/>
</dbReference>
<evidence type="ECO:0000259" key="3">
    <source>
        <dbReference type="Pfam" id="PF23626"/>
    </source>
</evidence>
<feature type="compositionally biased region" description="Polar residues" evidence="1">
    <location>
        <begin position="111"/>
        <end position="121"/>
    </location>
</feature>
<dbReference type="AlphaFoldDB" id="A0AA39LP75"/>
<dbReference type="PANTHER" id="PTHR37435:SF5">
    <property type="entry name" value="SECRETED PROTEIN"/>
    <property type="match status" value="1"/>
</dbReference>
<keyword evidence="5" id="KW-1185">Reference proteome</keyword>
<feature type="region of interest" description="Disordered" evidence="1">
    <location>
        <begin position="46"/>
        <end position="136"/>
    </location>
</feature>
<dbReference type="Proteomes" id="UP001175271">
    <property type="component" value="Unassembled WGS sequence"/>
</dbReference>
<gene>
    <name evidence="4" type="ORF">QR680_017538</name>
</gene>
<accession>A0AA39LP75</accession>
<evidence type="ECO:0000256" key="2">
    <source>
        <dbReference type="SAM" id="SignalP"/>
    </source>
</evidence>
<dbReference type="PANTHER" id="PTHR37435">
    <property type="entry name" value="PROTEIN CBG14344"/>
    <property type="match status" value="1"/>
</dbReference>
<dbReference type="Pfam" id="PF23626">
    <property type="entry name" value="CCD_aECM"/>
    <property type="match status" value="1"/>
</dbReference>
<proteinExistence type="predicted"/>
<reference evidence="4" key="1">
    <citation type="submission" date="2023-06" db="EMBL/GenBank/DDBJ databases">
        <title>Genomic analysis of the entomopathogenic nematode Steinernema hermaphroditum.</title>
        <authorList>
            <person name="Schwarz E.M."/>
            <person name="Heppert J.K."/>
            <person name="Baniya A."/>
            <person name="Schwartz H.T."/>
            <person name="Tan C.-H."/>
            <person name="Antoshechkin I."/>
            <person name="Sternberg P.W."/>
            <person name="Goodrich-Blair H."/>
            <person name="Dillman A.R."/>
        </authorList>
    </citation>
    <scope>NUCLEOTIDE SEQUENCE</scope>
    <source>
        <strain evidence="4">PS9179</strain>
        <tissue evidence="4">Whole animal</tissue>
    </source>
</reference>
<evidence type="ECO:0000313" key="4">
    <source>
        <dbReference type="EMBL" id="KAK0404612.1"/>
    </source>
</evidence>
<organism evidence="4 5">
    <name type="scientific">Steinernema hermaphroditum</name>
    <dbReference type="NCBI Taxonomy" id="289476"/>
    <lineage>
        <taxon>Eukaryota</taxon>
        <taxon>Metazoa</taxon>
        <taxon>Ecdysozoa</taxon>
        <taxon>Nematoda</taxon>
        <taxon>Chromadorea</taxon>
        <taxon>Rhabditida</taxon>
        <taxon>Tylenchina</taxon>
        <taxon>Panagrolaimomorpha</taxon>
        <taxon>Strongyloidoidea</taxon>
        <taxon>Steinernematidae</taxon>
        <taxon>Steinernema</taxon>
    </lineage>
</organism>
<feature type="domain" description="aECM cysteine-cradle" evidence="3">
    <location>
        <begin position="185"/>
        <end position="234"/>
    </location>
</feature>
<name>A0AA39LP75_9BILA</name>
<evidence type="ECO:0000256" key="1">
    <source>
        <dbReference type="SAM" id="MobiDB-lite"/>
    </source>
</evidence>
<protein>
    <recommendedName>
        <fullName evidence="3">aECM cysteine-cradle domain-containing protein</fullName>
    </recommendedName>
</protein>
<feature type="signal peptide" evidence="2">
    <location>
        <begin position="1"/>
        <end position="23"/>
    </location>
</feature>